<dbReference type="InterPro" id="IPR033389">
    <property type="entry name" value="AUX/IAA_dom"/>
</dbReference>
<dbReference type="PANTHER" id="PTHR31734:SF6">
    <property type="entry name" value="AUXIN-RESPONSIVE PROTEIN IAA11"/>
    <property type="match status" value="1"/>
</dbReference>
<evidence type="ECO:0000256" key="6">
    <source>
        <dbReference type="ARBA" id="ARBA00023242"/>
    </source>
</evidence>
<dbReference type="Gene3D" id="3.10.20.90">
    <property type="entry name" value="Phosphatidylinositol 3-kinase Catalytic Subunit, Chain A, domain 1"/>
    <property type="match status" value="1"/>
</dbReference>
<evidence type="ECO:0000256" key="5">
    <source>
        <dbReference type="ARBA" id="ARBA00023163"/>
    </source>
</evidence>
<name>A0A9R0IFM3_SPIOL</name>
<dbReference type="SUPFAM" id="SSF54277">
    <property type="entry name" value="CAD &amp; PB1 domains"/>
    <property type="match status" value="1"/>
</dbReference>
<dbReference type="Pfam" id="PF02309">
    <property type="entry name" value="AUX_IAA"/>
    <property type="match status" value="1"/>
</dbReference>
<evidence type="ECO:0000256" key="8">
    <source>
        <dbReference type="RuleBase" id="RU004549"/>
    </source>
</evidence>
<dbReference type="Proteomes" id="UP000813463">
    <property type="component" value="Chromosome 6"/>
</dbReference>
<comment type="similarity">
    <text evidence="2 8">Belongs to the Aux/IAA family.</text>
</comment>
<evidence type="ECO:0000313" key="12">
    <source>
        <dbReference type="RefSeq" id="XP_021848472.1"/>
    </source>
</evidence>
<dbReference type="AlphaFoldDB" id="A0A9R0IFM3"/>
<dbReference type="GeneID" id="110788135"/>
<comment type="subcellular location">
    <subcellularLocation>
        <location evidence="1 8">Nucleus</location>
    </subcellularLocation>
</comment>
<evidence type="ECO:0000256" key="2">
    <source>
        <dbReference type="ARBA" id="ARBA00006728"/>
    </source>
</evidence>
<keyword evidence="6 8" id="KW-0539">Nucleus</keyword>
<accession>A0A9R0IFM3</accession>
<dbReference type="PANTHER" id="PTHR31734">
    <property type="entry name" value="AUXIN-RESPONSIVE PROTEIN IAA17"/>
    <property type="match status" value="1"/>
</dbReference>
<dbReference type="RefSeq" id="XP_021848472.1">
    <property type="nucleotide sequence ID" value="XM_021992780.2"/>
</dbReference>
<gene>
    <name evidence="12" type="primary">LOC110788135</name>
</gene>
<keyword evidence="5 8" id="KW-0804">Transcription</keyword>
<dbReference type="GO" id="GO:0009734">
    <property type="term" value="P:auxin-activated signaling pathway"/>
    <property type="evidence" value="ECO:0007669"/>
    <property type="project" value="UniProtKB-UniRule"/>
</dbReference>
<protein>
    <recommendedName>
        <fullName evidence="8">Auxin-responsive protein</fullName>
    </recommendedName>
</protein>
<dbReference type="KEGG" id="soe:110788135"/>
<sequence length="324" mass="35283">MEAVMGVCNGGDVSSGGGSSESTVVSKEELVVEQLNHPSRHHHNHHQNIAFEVSDDSELELGLGLSLGSKNHKQIPRIFTAKDFTNNSNNTNNNGSSPSSASSCSSLGLRPPSSSSAKNISPVNNHNASSGTKRAVSPTAVSQVVGWPPIRAYRMNSMVNQAKSVANEESEAEFDEMKRKDVMYGAEEKGNAKERVPHKSCLFVKVNMDGVAIGRKVDLNAHSSYDSLGLMLEEMFTNGAVEKSNGEELMLMPKMTRPSKLLDGSSDFVLTYEDKDGDWMLVGDVPWGMFLSSVKRLRIMRTSEANGLAPRSEERSAKQRNRPI</sequence>
<feature type="domain" description="PB1" evidence="10">
    <location>
        <begin position="201"/>
        <end position="304"/>
    </location>
</feature>
<comment type="subunit">
    <text evidence="8">Homodimers and heterodimers.</text>
</comment>
<keyword evidence="3 8" id="KW-0678">Repressor</keyword>
<feature type="compositionally biased region" description="Polar residues" evidence="9">
    <location>
        <begin position="117"/>
        <end position="132"/>
    </location>
</feature>
<reference evidence="12" key="2">
    <citation type="submission" date="2025-08" db="UniProtKB">
        <authorList>
            <consortium name="RefSeq"/>
        </authorList>
    </citation>
    <scope>IDENTIFICATION</scope>
    <source>
        <tissue evidence="12">Leaf</tissue>
    </source>
</reference>
<feature type="region of interest" description="Disordered" evidence="9">
    <location>
        <begin position="83"/>
        <end position="140"/>
    </location>
</feature>
<evidence type="ECO:0000256" key="7">
    <source>
        <dbReference type="ARBA" id="ARBA00023294"/>
    </source>
</evidence>
<feature type="region of interest" description="Disordered" evidence="9">
    <location>
        <begin position="305"/>
        <end position="324"/>
    </location>
</feature>
<dbReference type="GO" id="GO:0005634">
    <property type="term" value="C:nucleus"/>
    <property type="evidence" value="ECO:0007669"/>
    <property type="project" value="UniProtKB-SubCell"/>
</dbReference>
<dbReference type="OrthoDB" id="773336at2759"/>
<comment type="function">
    <text evidence="8">Aux/IAA proteins are short-lived transcriptional factors that function as repressors of early auxin response genes at low auxin concentrations.</text>
</comment>
<reference evidence="11" key="1">
    <citation type="journal article" date="2021" name="Nat. Commun.">
        <title>Genomic analyses provide insights into spinach domestication and the genetic basis of agronomic traits.</title>
        <authorList>
            <person name="Cai X."/>
            <person name="Sun X."/>
            <person name="Xu C."/>
            <person name="Sun H."/>
            <person name="Wang X."/>
            <person name="Ge C."/>
            <person name="Zhang Z."/>
            <person name="Wang Q."/>
            <person name="Fei Z."/>
            <person name="Jiao C."/>
            <person name="Wang Q."/>
        </authorList>
    </citation>
    <scope>NUCLEOTIDE SEQUENCE [LARGE SCALE GENOMIC DNA]</scope>
    <source>
        <strain evidence="11">cv. Varoflay</strain>
    </source>
</reference>
<evidence type="ECO:0000256" key="3">
    <source>
        <dbReference type="ARBA" id="ARBA00022491"/>
    </source>
</evidence>
<keyword evidence="7 8" id="KW-0927">Auxin signaling pathway</keyword>
<dbReference type="InterPro" id="IPR053793">
    <property type="entry name" value="PB1-like"/>
</dbReference>
<evidence type="ECO:0000256" key="1">
    <source>
        <dbReference type="ARBA" id="ARBA00004123"/>
    </source>
</evidence>
<organism evidence="11 12">
    <name type="scientific">Spinacia oleracea</name>
    <name type="common">Spinach</name>
    <dbReference type="NCBI Taxonomy" id="3562"/>
    <lineage>
        <taxon>Eukaryota</taxon>
        <taxon>Viridiplantae</taxon>
        <taxon>Streptophyta</taxon>
        <taxon>Embryophyta</taxon>
        <taxon>Tracheophyta</taxon>
        <taxon>Spermatophyta</taxon>
        <taxon>Magnoliopsida</taxon>
        <taxon>eudicotyledons</taxon>
        <taxon>Gunneridae</taxon>
        <taxon>Pentapetalae</taxon>
        <taxon>Caryophyllales</taxon>
        <taxon>Chenopodiaceae</taxon>
        <taxon>Chenopodioideae</taxon>
        <taxon>Anserineae</taxon>
        <taxon>Spinacia</taxon>
    </lineage>
</organism>
<dbReference type="InterPro" id="IPR003311">
    <property type="entry name" value="AUX_IAA"/>
</dbReference>
<dbReference type="GO" id="GO:0006355">
    <property type="term" value="P:regulation of DNA-templated transcription"/>
    <property type="evidence" value="ECO:0007669"/>
    <property type="project" value="InterPro"/>
</dbReference>
<evidence type="ECO:0000256" key="9">
    <source>
        <dbReference type="SAM" id="MobiDB-lite"/>
    </source>
</evidence>
<feature type="region of interest" description="Disordered" evidence="9">
    <location>
        <begin position="1"/>
        <end position="23"/>
    </location>
</feature>
<proteinExistence type="inferred from homology"/>
<keyword evidence="4 8" id="KW-0805">Transcription regulation</keyword>
<evidence type="ECO:0000256" key="4">
    <source>
        <dbReference type="ARBA" id="ARBA00023015"/>
    </source>
</evidence>
<dbReference type="PROSITE" id="PS51745">
    <property type="entry name" value="PB1"/>
    <property type="match status" value="1"/>
</dbReference>
<dbReference type="FunFam" id="3.10.20.90:FF:000078">
    <property type="entry name" value="Auxin-responsive protein"/>
    <property type="match status" value="1"/>
</dbReference>
<feature type="compositionally biased region" description="Low complexity" evidence="9">
    <location>
        <begin position="86"/>
        <end position="116"/>
    </location>
</feature>
<evidence type="ECO:0000313" key="11">
    <source>
        <dbReference type="Proteomes" id="UP000813463"/>
    </source>
</evidence>
<feature type="compositionally biased region" description="Low complexity" evidence="9">
    <location>
        <begin position="1"/>
        <end position="12"/>
    </location>
</feature>
<keyword evidence="11" id="KW-1185">Reference proteome</keyword>
<evidence type="ECO:0000259" key="10">
    <source>
        <dbReference type="PROSITE" id="PS51745"/>
    </source>
</evidence>